<feature type="transmembrane region" description="Helical" evidence="1">
    <location>
        <begin position="192"/>
        <end position="217"/>
    </location>
</feature>
<name>A0AAD4MJN4_9BILA</name>
<dbReference type="EMBL" id="JAKKPZ010000722">
    <property type="protein sequence ID" value="KAI1692726.1"/>
    <property type="molecule type" value="Genomic_DNA"/>
</dbReference>
<reference evidence="2" key="1">
    <citation type="submission" date="2022-01" db="EMBL/GenBank/DDBJ databases">
        <title>Genome Sequence Resource for Two Populations of Ditylenchus destructor, the Migratory Endoparasitic Phytonematode.</title>
        <authorList>
            <person name="Zhang H."/>
            <person name="Lin R."/>
            <person name="Xie B."/>
        </authorList>
    </citation>
    <scope>NUCLEOTIDE SEQUENCE</scope>
    <source>
        <strain evidence="2">BazhouSP</strain>
    </source>
</reference>
<dbReference type="InterPro" id="IPR019428">
    <property type="entry name" value="7TM_GPCR_serpentine_rcpt_Str"/>
</dbReference>
<feature type="transmembrane region" description="Helical" evidence="1">
    <location>
        <begin position="238"/>
        <end position="264"/>
    </location>
</feature>
<dbReference type="SUPFAM" id="SSF81321">
    <property type="entry name" value="Family A G protein-coupled receptor-like"/>
    <property type="match status" value="1"/>
</dbReference>
<keyword evidence="1" id="KW-0812">Transmembrane</keyword>
<dbReference type="AlphaFoldDB" id="A0AAD4MJN4"/>
<accession>A0AAD4MJN4</accession>
<dbReference type="PANTHER" id="PTHR22943:SF248">
    <property type="entry name" value="SEVEN TM RECEPTOR"/>
    <property type="match status" value="1"/>
</dbReference>
<dbReference type="Proteomes" id="UP001201812">
    <property type="component" value="Unassembled WGS sequence"/>
</dbReference>
<keyword evidence="3" id="KW-1185">Reference proteome</keyword>
<feature type="transmembrane region" description="Helical" evidence="1">
    <location>
        <begin position="270"/>
        <end position="298"/>
    </location>
</feature>
<evidence type="ECO:0000313" key="2">
    <source>
        <dbReference type="EMBL" id="KAI1692726.1"/>
    </source>
</evidence>
<proteinExistence type="predicted"/>
<gene>
    <name evidence="2" type="ORF">DdX_21092</name>
</gene>
<comment type="caution">
    <text evidence="2">The sequence shown here is derived from an EMBL/GenBank/DDBJ whole genome shotgun (WGS) entry which is preliminary data.</text>
</comment>
<sequence length="336" mass="38283">MGFPVSSLNSIHDYIVVGLGLVLNILLAWLILMRSVKEMLVYSKVLMQTCILDIFLLIVIGIVQPIYVLHNGWNLLVVNGRLRTEDHPWNHIQMAAWFFVHTFSIISNSVPFVYRYFHICRSKAMSSIPYLLMLLTCVLLLVPYMCLLTWATYPPEIQISINYTEVIELLGINVDPAKFRVGLMMKTDSVPWALTSGYIVTLETISYTIIIVCGLKLRKFVRETMRQNRPRMVEVNRQLNRVLVLQTLLPIMELCVSLSCYLTSTLSGAGASVFAVVFALLPFHWIPLLNPLITILVVKPYRNFLLKPTCAKQIHSLASSRYTGNSEMHTNADARF</sequence>
<evidence type="ECO:0000313" key="3">
    <source>
        <dbReference type="Proteomes" id="UP001201812"/>
    </source>
</evidence>
<dbReference type="Pfam" id="PF10326">
    <property type="entry name" value="7TM_GPCR_Str"/>
    <property type="match status" value="1"/>
</dbReference>
<feature type="transmembrane region" description="Helical" evidence="1">
    <location>
        <begin position="45"/>
        <end position="67"/>
    </location>
</feature>
<feature type="transmembrane region" description="Helical" evidence="1">
    <location>
        <begin position="14"/>
        <end position="33"/>
    </location>
</feature>
<organism evidence="2 3">
    <name type="scientific">Ditylenchus destructor</name>
    <dbReference type="NCBI Taxonomy" id="166010"/>
    <lineage>
        <taxon>Eukaryota</taxon>
        <taxon>Metazoa</taxon>
        <taxon>Ecdysozoa</taxon>
        <taxon>Nematoda</taxon>
        <taxon>Chromadorea</taxon>
        <taxon>Rhabditida</taxon>
        <taxon>Tylenchina</taxon>
        <taxon>Tylenchomorpha</taxon>
        <taxon>Sphaerularioidea</taxon>
        <taxon>Anguinidae</taxon>
        <taxon>Anguininae</taxon>
        <taxon>Ditylenchus</taxon>
    </lineage>
</organism>
<feature type="transmembrane region" description="Helical" evidence="1">
    <location>
        <begin position="94"/>
        <end position="117"/>
    </location>
</feature>
<protein>
    <submittedName>
        <fullName evidence="2">Serpentine type 7TM GPCR chemoreceptor str domain-containing protein</fullName>
    </submittedName>
</protein>
<dbReference type="PANTHER" id="PTHR22943">
    <property type="entry name" value="7-TRANSMEMBRANE DOMAIN RECEPTOR C.ELEGANS"/>
    <property type="match status" value="1"/>
</dbReference>
<evidence type="ECO:0000256" key="1">
    <source>
        <dbReference type="SAM" id="Phobius"/>
    </source>
</evidence>
<keyword evidence="1" id="KW-0472">Membrane</keyword>
<keyword evidence="1" id="KW-1133">Transmembrane helix</keyword>
<feature type="transmembrane region" description="Helical" evidence="1">
    <location>
        <begin position="129"/>
        <end position="153"/>
    </location>
</feature>